<dbReference type="GO" id="GO:0005886">
    <property type="term" value="C:plasma membrane"/>
    <property type="evidence" value="ECO:0007669"/>
    <property type="project" value="UniProtKB-SubCell"/>
</dbReference>
<feature type="transmembrane region" description="Helical" evidence="6">
    <location>
        <begin position="127"/>
        <end position="148"/>
    </location>
</feature>
<feature type="transmembrane region" description="Helical" evidence="6">
    <location>
        <begin position="218"/>
        <end position="238"/>
    </location>
</feature>
<dbReference type="PANTHER" id="PTHR32196">
    <property type="entry name" value="ABC TRANSPORTER PERMEASE PROTEIN YPHD-RELATED-RELATED"/>
    <property type="match status" value="1"/>
</dbReference>
<feature type="transmembrane region" description="Helical" evidence="6">
    <location>
        <begin position="98"/>
        <end position="120"/>
    </location>
</feature>
<dbReference type="EMBL" id="CAFBNB010000063">
    <property type="protein sequence ID" value="CAB4925734.1"/>
    <property type="molecule type" value="Genomic_DNA"/>
</dbReference>
<dbReference type="CDD" id="cd06579">
    <property type="entry name" value="TM_PBP1_transp_AraH_like"/>
    <property type="match status" value="1"/>
</dbReference>
<evidence type="ECO:0000313" key="7">
    <source>
        <dbReference type="EMBL" id="CAB4925734.1"/>
    </source>
</evidence>
<gene>
    <name evidence="7" type="ORF">UFOPK3720_00463</name>
</gene>
<feature type="transmembrane region" description="Helical" evidence="6">
    <location>
        <begin position="274"/>
        <end position="293"/>
    </location>
</feature>
<evidence type="ECO:0000256" key="6">
    <source>
        <dbReference type="SAM" id="Phobius"/>
    </source>
</evidence>
<dbReference type="GO" id="GO:0022857">
    <property type="term" value="F:transmembrane transporter activity"/>
    <property type="evidence" value="ECO:0007669"/>
    <property type="project" value="InterPro"/>
</dbReference>
<evidence type="ECO:0000256" key="5">
    <source>
        <dbReference type="ARBA" id="ARBA00023136"/>
    </source>
</evidence>
<keyword evidence="4 6" id="KW-1133">Transmembrane helix</keyword>
<evidence type="ECO:0000256" key="1">
    <source>
        <dbReference type="ARBA" id="ARBA00004651"/>
    </source>
</evidence>
<feature type="transmembrane region" description="Helical" evidence="6">
    <location>
        <begin position="74"/>
        <end position="92"/>
    </location>
</feature>
<comment type="subcellular location">
    <subcellularLocation>
        <location evidence="1">Cell membrane</location>
        <topology evidence="1">Multi-pass membrane protein</topology>
    </subcellularLocation>
</comment>
<keyword evidence="5 6" id="KW-0472">Membrane</keyword>
<name>A0A6J7I4W4_9ZZZZ</name>
<proteinExistence type="predicted"/>
<sequence>MSEVHVAPRRRINLGFDRFSGVYVWVALIIVFSLWIPSLFFQLDNAKTVLAFQAISAIVALGLIVPVASGAFDLTIAGTMTVSGCFTGWALLQHKGVVFAVGGAFVIAILIGLFNALVVVKFKVDSFIGTLGVGSILLSIAFMITGGGQQVLSEDGYGPFMQFARQQWFGVQASVYYAAAIAVIIWWALEYTPGGRYLYAVGGNPVAARLAGVKVGRVVTLSFVTSAVVAAFAGIVLLSTTATATTDMGNPYLLPAFSAVFLGATQIRPGRVNVVGTLVAILLLATGVNGLQLAGAPSYVTQLFNGAALIVAMALAARTARRRK</sequence>
<feature type="transmembrane region" description="Helical" evidence="6">
    <location>
        <begin position="168"/>
        <end position="189"/>
    </location>
</feature>
<dbReference type="AlphaFoldDB" id="A0A6J7I4W4"/>
<evidence type="ECO:0000256" key="4">
    <source>
        <dbReference type="ARBA" id="ARBA00022989"/>
    </source>
</evidence>
<keyword evidence="2" id="KW-1003">Cell membrane</keyword>
<feature type="transmembrane region" description="Helical" evidence="6">
    <location>
        <begin position="299"/>
        <end position="317"/>
    </location>
</feature>
<accession>A0A6J7I4W4</accession>
<feature type="transmembrane region" description="Helical" evidence="6">
    <location>
        <begin position="49"/>
        <end position="67"/>
    </location>
</feature>
<keyword evidence="3 6" id="KW-0812">Transmembrane</keyword>
<organism evidence="7">
    <name type="scientific">freshwater metagenome</name>
    <dbReference type="NCBI Taxonomy" id="449393"/>
    <lineage>
        <taxon>unclassified sequences</taxon>
        <taxon>metagenomes</taxon>
        <taxon>ecological metagenomes</taxon>
    </lineage>
</organism>
<dbReference type="InterPro" id="IPR001851">
    <property type="entry name" value="ABC_transp_permease"/>
</dbReference>
<dbReference type="Pfam" id="PF02653">
    <property type="entry name" value="BPD_transp_2"/>
    <property type="match status" value="1"/>
</dbReference>
<protein>
    <submittedName>
        <fullName evidence="7">Unannotated protein</fullName>
    </submittedName>
</protein>
<evidence type="ECO:0000256" key="2">
    <source>
        <dbReference type="ARBA" id="ARBA00022475"/>
    </source>
</evidence>
<feature type="transmembrane region" description="Helical" evidence="6">
    <location>
        <begin position="21"/>
        <end position="43"/>
    </location>
</feature>
<evidence type="ECO:0000256" key="3">
    <source>
        <dbReference type="ARBA" id="ARBA00022692"/>
    </source>
</evidence>
<reference evidence="7" key="1">
    <citation type="submission" date="2020-05" db="EMBL/GenBank/DDBJ databases">
        <authorList>
            <person name="Chiriac C."/>
            <person name="Salcher M."/>
            <person name="Ghai R."/>
            <person name="Kavagutti S V."/>
        </authorList>
    </citation>
    <scope>NUCLEOTIDE SEQUENCE</scope>
</reference>
<feature type="transmembrane region" description="Helical" evidence="6">
    <location>
        <begin position="250"/>
        <end position="267"/>
    </location>
</feature>